<evidence type="ECO:0000256" key="3">
    <source>
        <dbReference type="ARBA" id="ARBA00022664"/>
    </source>
</evidence>
<keyword evidence="8 9" id="KW-0687">Ribonucleoprotein</keyword>
<evidence type="ECO:0000256" key="5">
    <source>
        <dbReference type="ARBA" id="ARBA00022884"/>
    </source>
</evidence>
<comment type="function">
    <text evidence="9">Plays role in pre-mRNA splicing as component of the U4/U6-U5 tri-snRNP complex that is involved in spliceosome assembly, and as component of the precatalytic spliceosome (spliceosome B complex). The heptameric LSM2-8 complex binds specifically to the 3'-terminal U-tract of U6 snRNA.</text>
</comment>
<evidence type="ECO:0000256" key="8">
    <source>
        <dbReference type="ARBA" id="ARBA00023274"/>
    </source>
</evidence>
<keyword evidence="7 9" id="KW-0539">Nucleus</keyword>
<feature type="domain" description="Sm" evidence="10">
    <location>
        <begin position="1"/>
        <end position="77"/>
    </location>
</feature>
<comment type="subcellular location">
    <subcellularLocation>
        <location evidence="1 9">Nucleus</location>
    </subcellularLocation>
</comment>
<dbReference type="InterPro" id="IPR047575">
    <property type="entry name" value="Sm"/>
</dbReference>
<dbReference type="SMART" id="SM00651">
    <property type="entry name" value="Sm"/>
    <property type="match status" value="1"/>
</dbReference>
<dbReference type="InterPro" id="IPR034103">
    <property type="entry name" value="Lsm8"/>
</dbReference>
<accession>A0A9P4PZ44</accession>
<dbReference type="GO" id="GO:0005688">
    <property type="term" value="C:U6 snRNP"/>
    <property type="evidence" value="ECO:0007669"/>
    <property type="project" value="UniProtKB-UniRule"/>
</dbReference>
<evidence type="ECO:0000256" key="9">
    <source>
        <dbReference type="RuleBase" id="RU365048"/>
    </source>
</evidence>
<gene>
    <name evidence="9" type="primary">LSM8</name>
    <name evidence="11" type="ORF">P171DRAFT_450396</name>
</gene>
<name>A0A9P4PZ44_9PLEO</name>
<dbReference type="Pfam" id="PF01423">
    <property type="entry name" value="LSM"/>
    <property type="match status" value="1"/>
</dbReference>
<organism evidence="11 12">
    <name type="scientific">Karstenula rhodostoma CBS 690.94</name>
    <dbReference type="NCBI Taxonomy" id="1392251"/>
    <lineage>
        <taxon>Eukaryota</taxon>
        <taxon>Fungi</taxon>
        <taxon>Dikarya</taxon>
        <taxon>Ascomycota</taxon>
        <taxon>Pezizomycotina</taxon>
        <taxon>Dothideomycetes</taxon>
        <taxon>Pleosporomycetidae</taxon>
        <taxon>Pleosporales</taxon>
        <taxon>Massarineae</taxon>
        <taxon>Didymosphaeriaceae</taxon>
        <taxon>Karstenula</taxon>
    </lineage>
</organism>
<dbReference type="GO" id="GO:0071011">
    <property type="term" value="C:precatalytic spliceosome"/>
    <property type="evidence" value="ECO:0007669"/>
    <property type="project" value="TreeGrafter"/>
</dbReference>
<dbReference type="InterPro" id="IPR001163">
    <property type="entry name" value="Sm_dom_euk/arc"/>
</dbReference>
<protein>
    <recommendedName>
        <fullName evidence="9">LSM2-LSM8 complex subunit LSM8</fullName>
    </recommendedName>
</protein>
<dbReference type="GO" id="GO:0003729">
    <property type="term" value="F:mRNA binding"/>
    <property type="evidence" value="ECO:0007669"/>
    <property type="project" value="TreeGrafter"/>
</dbReference>
<evidence type="ECO:0000313" key="12">
    <source>
        <dbReference type="Proteomes" id="UP000799764"/>
    </source>
</evidence>
<dbReference type="SUPFAM" id="SSF50182">
    <property type="entry name" value="Sm-like ribonucleoproteins"/>
    <property type="match status" value="1"/>
</dbReference>
<dbReference type="EMBL" id="MU001492">
    <property type="protein sequence ID" value="KAF2451529.1"/>
    <property type="molecule type" value="Genomic_DNA"/>
</dbReference>
<comment type="similarity">
    <text evidence="2 9">Belongs to the snRNP Sm proteins family.</text>
</comment>
<dbReference type="PANTHER" id="PTHR15588:SF9">
    <property type="entry name" value="U6 SNRNA-ASSOCIATED SM-LIKE PROTEIN LSM8"/>
    <property type="match status" value="1"/>
</dbReference>
<keyword evidence="3 9" id="KW-0507">mRNA processing</keyword>
<keyword evidence="6 9" id="KW-0508">mRNA splicing</keyword>
<dbReference type="InterPro" id="IPR010920">
    <property type="entry name" value="LSM_dom_sf"/>
</dbReference>
<comment type="caution">
    <text evidence="11">The sequence shown here is derived from an EMBL/GenBank/DDBJ whole genome shotgun (WGS) entry which is preliminary data.</text>
</comment>
<proteinExistence type="inferred from homology"/>
<dbReference type="FunFam" id="2.30.30.100:FF:000027">
    <property type="entry name" value="U6 snRNA-associated Sm-like protein LSm8"/>
    <property type="match status" value="1"/>
</dbReference>
<sequence>MSLNHYLHKKVSVLTLDGRTMVGTLESCDGSMNLVLSEAVERIIRPREEDVPSEEVPLGLYIIRGDSVAIVGRVEEELDASIDWTQVRGEVLGTTRHV</sequence>
<keyword evidence="4 9" id="KW-0747">Spliceosome</keyword>
<evidence type="ECO:0000256" key="2">
    <source>
        <dbReference type="ARBA" id="ARBA00006850"/>
    </source>
</evidence>
<keyword evidence="12" id="KW-1185">Reference proteome</keyword>
<comment type="subunit">
    <text evidence="9">LSm subunits form a heteromer with a doughnut shape.</text>
</comment>
<evidence type="ECO:0000256" key="4">
    <source>
        <dbReference type="ARBA" id="ARBA00022728"/>
    </source>
</evidence>
<evidence type="ECO:0000313" key="11">
    <source>
        <dbReference type="EMBL" id="KAF2451529.1"/>
    </source>
</evidence>
<dbReference type="CDD" id="cd01727">
    <property type="entry name" value="LSm8"/>
    <property type="match status" value="1"/>
</dbReference>
<evidence type="ECO:0000259" key="10">
    <source>
        <dbReference type="PROSITE" id="PS52002"/>
    </source>
</evidence>
<reference evidence="11" key="1">
    <citation type="journal article" date="2020" name="Stud. Mycol.">
        <title>101 Dothideomycetes genomes: a test case for predicting lifestyles and emergence of pathogens.</title>
        <authorList>
            <person name="Haridas S."/>
            <person name="Albert R."/>
            <person name="Binder M."/>
            <person name="Bloem J."/>
            <person name="Labutti K."/>
            <person name="Salamov A."/>
            <person name="Andreopoulos B."/>
            <person name="Baker S."/>
            <person name="Barry K."/>
            <person name="Bills G."/>
            <person name="Bluhm B."/>
            <person name="Cannon C."/>
            <person name="Castanera R."/>
            <person name="Culley D."/>
            <person name="Daum C."/>
            <person name="Ezra D."/>
            <person name="Gonzalez J."/>
            <person name="Henrissat B."/>
            <person name="Kuo A."/>
            <person name="Liang C."/>
            <person name="Lipzen A."/>
            <person name="Lutzoni F."/>
            <person name="Magnuson J."/>
            <person name="Mondo S."/>
            <person name="Nolan M."/>
            <person name="Ohm R."/>
            <person name="Pangilinan J."/>
            <person name="Park H.-J."/>
            <person name="Ramirez L."/>
            <person name="Alfaro M."/>
            <person name="Sun H."/>
            <person name="Tritt A."/>
            <person name="Yoshinaga Y."/>
            <person name="Zwiers L.-H."/>
            <person name="Turgeon B."/>
            <person name="Goodwin S."/>
            <person name="Spatafora J."/>
            <person name="Crous P."/>
            <person name="Grigoriev I."/>
        </authorList>
    </citation>
    <scope>NUCLEOTIDE SEQUENCE</scope>
    <source>
        <strain evidence="11">CBS 690.94</strain>
    </source>
</reference>
<dbReference type="AlphaFoldDB" id="A0A9P4PZ44"/>
<evidence type="ECO:0000256" key="7">
    <source>
        <dbReference type="ARBA" id="ARBA00023242"/>
    </source>
</evidence>
<dbReference type="PROSITE" id="PS52002">
    <property type="entry name" value="SM"/>
    <property type="match status" value="1"/>
</dbReference>
<keyword evidence="5 9" id="KW-0694">RNA-binding</keyword>
<dbReference type="PANTHER" id="PTHR15588">
    <property type="entry name" value="LSM1"/>
    <property type="match status" value="1"/>
</dbReference>
<evidence type="ECO:0000256" key="6">
    <source>
        <dbReference type="ARBA" id="ARBA00023187"/>
    </source>
</evidence>
<evidence type="ECO:0000256" key="1">
    <source>
        <dbReference type="ARBA" id="ARBA00004123"/>
    </source>
</evidence>
<dbReference type="OrthoDB" id="422364at2759"/>
<dbReference type="GO" id="GO:0046540">
    <property type="term" value="C:U4/U6 x U5 tri-snRNP complex"/>
    <property type="evidence" value="ECO:0007669"/>
    <property type="project" value="UniProtKB-UniRule"/>
</dbReference>
<dbReference type="GO" id="GO:0000398">
    <property type="term" value="P:mRNA splicing, via spliceosome"/>
    <property type="evidence" value="ECO:0007669"/>
    <property type="project" value="UniProtKB-UniRule"/>
</dbReference>
<dbReference type="Gene3D" id="2.30.30.100">
    <property type="match status" value="1"/>
</dbReference>
<dbReference type="Proteomes" id="UP000799764">
    <property type="component" value="Unassembled WGS sequence"/>
</dbReference>
<dbReference type="InterPro" id="IPR044642">
    <property type="entry name" value="PTHR15588"/>
</dbReference>